<protein>
    <submittedName>
        <fullName evidence="6">Crp/Fnr family transcriptional regulator</fullName>
    </submittedName>
</protein>
<dbReference type="InterPro" id="IPR018490">
    <property type="entry name" value="cNMP-bd_dom_sf"/>
</dbReference>
<evidence type="ECO:0000313" key="6">
    <source>
        <dbReference type="EMBL" id="MBE5062442.1"/>
    </source>
</evidence>
<dbReference type="PROSITE" id="PS51063">
    <property type="entry name" value="HTH_CRP_2"/>
    <property type="match status" value="1"/>
</dbReference>
<dbReference type="EMBL" id="JADCKL010000002">
    <property type="protein sequence ID" value="MBE5062442.1"/>
    <property type="molecule type" value="Genomic_DNA"/>
</dbReference>
<dbReference type="Proteomes" id="UP000758652">
    <property type="component" value="Unassembled WGS sequence"/>
</dbReference>
<organism evidence="6 7">
    <name type="scientific">Claveliimonas monacensis</name>
    <dbReference type="NCBI Taxonomy" id="2779351"/>
    <lineage>
        <taxon>Bacteria</taxon>
        <taxon>Bacillati</taxon>
        <taxon>Bacillota</taxon>
        <taxon>Clostridia</taxon>
        <taxon>Lachnospirales</taxon>
        <taxon>Lachnospiraceae</taxon>
        <taxon>Claveliimonas</taxon>
    </lineage>
</organism>
<evidence type="ECO:0000259" key="5">
    <source>
        <dbReference type="PROSITE" id="PS51063"/>
    </source>
</evidence>
<evidence type="ECO:0000259" key="4">
    <source>
        <dbReference type="PROSITE" id="PS50042"/>
    </source>
</evidence>
<dbReference type="Pfam" id="PF00027">
    <property type="entry name" value="cNMP_binding"/>
    <property type="match status" value="1"/>
</dbReference>
<dbReference type="SUPFAM" id="SSF51206">
    <property type="entry name" value="cAMP-binding domain-like"/>
    <property type="match status" value="1"/>
</dbReference>
<dbReference type="PROSITE" id="PS50042">
    <property type="entry name" value="CNMP_BINDING_3"/>
    <property type="match status" value="1"/>
</dbReference>
<keyword evidence="3" id="KW-0804">Transcription</keyword>
<dbReference type="RefSeq" id="WP_226394319.1">
    <property type="nucleotide sequence ID" value="NZ_JADCKL010000002.1"/>
</dbReference>
<dbReference type="InterPro" id="IPR012318">
    <property type="entry name" value="HTH_CRP"/>
</dbReference>
<dbReference type="InterPro" id="IPR036388">
    <property type="entry name" value="WH-like_DNA-bd_sf"/>
</dbReference>
<feature type="domain" description="HTH crp-type" evidence="5">
    <location>
        <begin position="143"/>
        <end position="212"/>
    </location>
</feature>
<comment type="caution">
    <text evidence="6">The sequence shown here is derived from an EMBL/GenBank/DDBJ whole genome shotgun (WGS) entry which is preliminary data.</text>
</comment>
<dbReference type="Gene3D" id="1.10.10.10">
    <property type="entry name" value="Winged helix-like DNA-binding domain superfamily/Winged helix DNA-binding domain"/>
    <property type="match status" value="1"/>
</dbReference>
<dbReference type="CDD" id="cd00038">
    <property type="entry name" value="CAP_ED"/>
    <property type="match status" value="1"/>
</dbReference>
<evidence type="ECO:0000313" key="7">
    <source>
        <dbReference type="Proteomes" id="UP000758652"/>
    </source>
</evidence>
<dbReference type="CDD" id="cd00092">
    <property type="entry name" value="HTH_CRP"/>
    <property type="match status" value="1"/>
</dbReference>
<evidence type="ECO:0000256" key="3">
    <source>
        <dbReference type="ARBA" id="ARBA00023163"/>
    </source>
</evidence>
<evidence type="ECO:0000256" key="1">
    <source>
        <dbReference type="ARBA" id="ARBA00023015"/>
    </source>
</evidence>
<dbReference type="SMART" id="SM00419">
    <property type="entry name" value="HTH_CRP"/>
    <property type="match status" value="1"/>
</dbReference>
<keyword evidence="2" id="KW-0238">DNA-binding</keyword>
<reference evidence="6 7" key="1">
    <citation type="submission" date="2020-10" db="EMBL/GenBank/DDBJ databases">
        <title>ChiBAC.</title>
        <authorList>
            <person name="Zenner C."/>
            <person name="Hitch T.C.A."/>
            <person name="Clavel T."/>
        </authorList>
    </citation>
    <scope>NUCLEOTIDE SEQUENCE [LARGE SCALE GENOMIC DNA]</scope>
    <source>
        <strain evidence="6 7">DSM 108991</strain>
    </source>
</reference>
<keyword evidence="1" id="KW-0805">Transcription regulation</keyword>
<gene>
    <name evidence="6" type="ORF">INF30_04075</name>
</gene>
<feature type="domain" description="Cyclic nucleotide-binding" evidence="4">
    <location>
        <begin position="29"/>
        <end position="112"/>
    </location>
</feature>
<evidence type="ECO:0000256" key="2">
    <source>
        <dbReference type="ARBA" id="ARBA00023125"/>
    </source>
</evidence>
<accession>A0ABR9RHN3</accession>
<dbReference type="InterPro" id="IPR000595">
    <property type="entry name" value="cNMP-bd_dom"/>
</dbReference>
<dbReference type="Gene3D" id="2.60.120.10">
    <property type="entry name" value="Jelly Rolls"/>
    <property type="match status" value="1"/>
</dbReference>
<dbReference type="InterPro" id="IPR036390">
    <property type="entry name" value="WH_DNA-bd_sf"/>
</dbReference>
<dbReference type="Pfam" id="PF13545">
    <property type="entry name" value="HTH_Crp_2"/>
    <property type="match status" value="1"/>
</dbReference>
<sequence length="223" mass="25491">MQTPTYIFTDDFSGFEEVFKAAPHRRVSFEKGDSLWASGQPFSPIYYILSGTAMTCIHHEEGRRKILSFHGRGTVFPVYHANQFKIERSIVTQALEEVEALEFTGAQFRGMMQENFSFTDAVIDWYASYVNLLLYETAHQEYNSALLKLCNLLYLLSDKKGGPDDRQIHLSQEELADVLAVNRVNLSRHLSRLRQEGIISTGRKQIQVLRPDLLADFCSSETV</sequence>
<keyword evidence="7" id="KW-1185">Reference proteome</keyword>
<proteinExistence type="predicted"/>
<dbReference type="SUPFAM" id="SSF46785">
    <property type="entry name" value="Winged helix' DNA-binding domain"/>
    <property type="match status" value="1"/>
</dbReference>
<dbReference type="InterPro" id="IPR014710">
    <property type="entry name" value="RmlC-like_jellyroll"/>
</dbReference>
<name>A0ABR9RHN3_9FIRM</name>